<dbReference type="InterPro" id="IPR043128">
    <property type="entry name" value="Rev_trsase/Diguanyl_cyclase"/>
</dbReference>
<proteinExistence type="predicted"/>
<feature type="region of interest" description="Disordered" evidence="1">
    <location>
        <begin position="1"/>
        <end position="22"/>
    </location>
</feature>
<dbReference type="AlphaFoldDB" id="A0AAD7RIV1"/>
<reference evidence="2" key="1">
    <citation type="journal article" date="2023" name="Science">
        <title>Genome structures resolve the early diversification of teleost fishes.</title>
        <authorList>
            <person name="Parey E."/>
            <person name="Louis A."/>
            <person name="Montfort J."/>
            <person name="Bouchez O."/>
            <person name="Roques C."/>
            <person name="Iampietro C."/>
            <person name="Lluch J."/>
            <person name="Castinel A."/>
            <person name="Donnadieu C."/>
            <person name="Desvignes T."/>
            <person name="Floi Bucao C."/>
            <person name="Jouanno E."/>
            <person name="Wen M."/>
            <person name="Mejri S."/>
            <person name="Dirks R."/>
            <person name="Jansen H."/>
            <person name="Henkel C."/>
            <person name="Chen W.J."/>
            <person name="Zahm M."/>
            <person name="Cabau C."/>
            <person name="Klopp C."/>
            <person name="Thompson A.W."/>
            <person name="Robinson-Rechavi M."/>
            <person name="Braasch I."/>
            <person name="Lecointre G."/>
            <person name="Bobe J."/>
            <person name="Postlethwait J.H."/>
            <person name="Berthelot C."/>
            <person name="Roest Crollius H."/>
            <person name="Guiguen Y."/>
        </authorList>
    </citation>
    <scope>NUCLEOTIDE SEQUENCE</scope>
    <source>
        <strain evidence="2">NC1722</strain>
    </source>
</reference>
<name>A0AAD7RIV1_9TELE</name>
<sequence>MTSIKRSSPGAIPEPGTPSLPLLPRWNATLVSGSEIELREVEEAIRELEERLGVQRRRKTGATETATSAELQGPAVRQERAPERPDGVSVVRPTCPAMASSASSDQPRRAGRGSPTAAAKEERAGAAEQQELALHALLQALTPEQLRQHVILATPRSLDEALKEAERAVDVLCLAPGQTARVREADCFEEEEEVRSPPQQRRQRPPLAGLRLNPWKCQLLRRETAFLGHVVCERGVATDPAKVTAVQDWLTPANVGELRSFLGLASYYRHFVWGFASIASPLHRLTDKYQPFVWTKEWAESRRALPVHRRH</sequence>
<dbReference type="PANTHER" id="PTHR37984:SF5">
    <property type="entry name" value="PROTEIN NYNRIN-LIKE"/>
    <property type="match status" value="1"/>
</dbReference>
<dbReference type="SUPFAM" id="SSF56672">
    <property type="entry name" value="DNA/RNA polymerases"/>
    <property type="match status" value="1"/>
</dbReference>
<dbReference type="FunFam" id="3.30.70.270:FF:000020">
    <property type="entry name" value="Transposon Tf2-6 polyprotein-like Protein"/>
    <property type="match status" value="1"/>
</dbReference>
<dbReference type="EMBL" id="JAINUG010000263">
    <property type="protein sequence ID" value="KAJ8384860.1"/>
    <property type="molecule type" value="Genomic_DNA"/>
</dbReference>
<dbReference type="InterPro" id="IPR050951">
    <property type="entry name" value="Retrovirus_Pol_polyprotein"/>
</dbReference>
<organism evidence="2 3">
    <name type="scientific">Aldrovandia affinis</name>
    <dbReference type="NCBI Taxonomy" id="143900"/>
    <lineage>
        <taxon>Eukaryota</taxon>
        <taxon>Metazoa</taxon>
        <taxon>Chordata</taxon>
        <taxon>Craniata</taxon>
        <taxon>Vertebrata</taxon>
        <taxon>Euteleostomi</taxon>
        <taxon>Actinopterygii</taxon>
        <taxon>Neopterygii</taxon>
        <taxon>Teleostei</taxon>
        <taxon>Notacanthiformes</taxon>
        <taxon>Halosauridae</taxon>
        <taxon>Aldrovandia</taxon>
    </lineage>
</organism>
<keyword evidence="3" id="KW-1185">Reference proteome</keyword>
<feature type="compositionally biased region" description="Basic and acidic residues" evidence="1">
    <location>
        <begin position="77"/>
        <end position="86"/>
    </location>
</feature>
<evidence type="ECO:0008006" key="4">
    <source>
        <dbReference type="Google" id="ProtNLM"/>
    </source>
</evidence>
<dbReference type="Proteomes" id="UP001221898">
    <property type="component" value="Unassembled WGS sequence"/>
</dbReference>
<dbReference type="Gene3D" id="3.30.70.270">
    <property type="match status" value="1"/>
</dbReference>
<evidence type="ECO:0000256" key="1">
    <source>
        <dbReference type="SAM" id="MobiDB-lite"/>
    </source>
</evidence>
<accession>A0AAD7RIV1</accession>
<comment type="caution">
    <text evidence="2">The sequence shown here is derived from an EMBL/GenBank/DDBJ whole genome shotgun (WGS) entry which is preliminary data.</text>
</comment>
<gene>
    <name evidence="2" type="ORF">AAFF_G00197700</name>
</gene>
<feature type="region of interest" description="Disordered" evidence="1">
    <location>
        <begin position="49"/>
        <end position="127"/>
    </location>
</feature>
<protein>
    <recommendedName>
        <fullName evidence="4">Reverse transcriptase/retrotransposon-derived protein RNase H-like domain-containing protein</fullName>
    </recommendedName>
</protein>
<evidence type="ECO:0000313" key="3">
    <source>
        <dbReference type="Proteomes" id="UP001221898"/>
    </source>
</evidence>
<dbReference type="InterPro" id="IPR043502">
    <property type="entry name" value="DNA/RNA_pol_sf"/>
</dbReference>
<dbReference type="PANTHER" id="PTHR37984">
    <property type="entry name" value="PROTEIN CBG26694"/>
    <property type="match status" value="1"/>
</dbReference>
<evidence type="ECO:0000313" key="2">
    <source>
        <dbReference type="EMBL" id="KAJ8384860.1"/>
    </source>
</evidence>